<dbReference type="SUPFAM" id="SSF52172">
    <property type="entry name" value="CheY-like"/>
    <property type="match status" value="2"/>
</dbReference>
<dbReference type="InterPro" id="IPR005467">
    <property type="entry name" value="His_kinase_dom"/>
</dbReference>
<dbReference type="PRINTS" id="PR00344">
    <property type="entry name" value="BCTRLSENSOR"/>
</dbReference>
<evidence type="ECO:0000256" key="1">
    <source>
        <dbReference type="ARBA" id="ARBA00000085"/>
    </source>
</evidence>
<dbReference type="InterPro" id="IPR035965">
    <property type="entry name" value="PAS-like_dom_sf"/>
</dbReference>
<dbReference type="Pfam" id="PF02518">
    <property type="entry name" value="HATPase_c"/>
    <property type="match status" value="1"/>
</dbReference>
<proteinExistence type="predicted"/>
<protein>
    <recommendedName>
        <fullName evidence="3">histidine kinase</fullName>
        <ecNumber evidence="3">2.7.13.3</ecNumber>
    </recommendedName>
</protein>
<dbReference type="Pfam" id="PF00072">
    <property type="entry name" value="Response_reg"/>
    <property type="match status" value="2"/>
</dbReference>
<feature type="domain" description="Response regulatory" evidence="18">
    <location>
        <begin position="838"/>
        <end position="955"/>
    </location>
</feature>
<evidence type="ECO:0000256" key="7">
    <source>
        <dbReference type="ARBA" id="ARBA00022692"/>
    </source>
</evidence>
<dbReference type="Gene3D" id="3.40.50.2300">
    <property type="match status" value="2"/>
</dbReference>
<dbReference type="SUPFAM" id="SSF55785">
    <property type="entry name" value="PYP-like sensor domain (PAS domain)"/>
    <property type="match status" value="2"/>
</dbReference>
<feature type="modified residue" description="4-aspartylphosphate" evidence="15">
    <location>
        <position position="745"/>
    </location>
</feature>
<evidence type="ECO:0000256" key="6">
    <source>
        <dbReference type="ARBA" id="ARBA00022679"/>
    </source>
</evidence>
<dbReference type="SMART" id="SM00091">
    <property type="entry name" value="PAS"/>
    <property type="match status" value="1"/>
</dbReference>
<keyword evidence="22" id="KW-1185">Reference proteome</keyword>
<keyword evidence="13 16" id="KW-0472">Membrane</keyword>
<dbReference type="Gene3D" id="1.10.287.130">
    <property type="match status" value="1"/>
</dbReference>
<dbReference type="SUPFAM" id="SSF55874">
    <property type="entry name" value="ATPase domain of HSP90 chaperone/DNA topoisomerase II/histidine kinase"/>
    <property type="match status" value="1"/>
</dbReference>
<name>A0ABT4GFL4_9BACL</name>
<dbReference type="InterPro" id="IPR036890">
    <property type="entry name" value="HATPase_C_sf"/>
</dbReference>
<feature type="modified residue" description="4-aspartylphosphate" evidence="15">
    <location>
        <position position="888"/>
    </location>
</feature>
<feature type="transmembrane region" description="Helical" evidence="16">
    <location>
        <begin position="130"/>
        <end position="149"/>
    </location>
</feature>
<feature type="transmembrane region" description="Helical" evidence="16">
    <location>
        <begin position="101"/>
        <end position="124"/>
    </location>
</feature>
<keyword evidence="9" id="KW-0418">Kinase</keyword>
<dbReference type="InterPro" id="IPR008207">
    <property type="entry name" value="Sig_transdc_His_kin_Hpt_dom"/>
</dbReference>
<feature type="transmembrane region" description="Helical" evidence="16">
    <location>
        <begin position="36"/>
        <end position="56"/>
    </location>
</feature>
<evidence type="ECO:0000256" key="4">
    <source>
        <dbReference type="ARBA" id="ARBA00022475"/>
    </source>
</evidence>
<dbReference type="PANTHER" id="PTHR45339">
    <property type="entry name" value="HYBRID SIGNAL TRANSDUCTION HISTIDINE KINASE J"/>
    <property type="match status" value="1"/>
</dbReference>
<dbReference type="InterPro" id="IPR013767">
    <property type="entry name" value="PAS_fold"/>
</dbReference>
<dbReference type="InterPro" id="IPR011620">
    <property type="entry name" value="Sig_transdc_His_kinase_LytS_TM"/>
</dbReference>
<keyword evidence="4" id="KW-1003">Cell membrane</keyword>
<dbReference type="PROSITE" id="PS50109">
    <property type="entry name" value="HIS_KIN"/>
    <property type="match status" value="1"/>
</dbReference>
<dbReference type="InterPro" id="IPR000014">
    <property type="entry name" value="PAS"/>
</dbReference>
<feature type="modified residue" description="Phosphohistidine" evidence="14">
    <location>
        <position position="1029"/>
    </location>
</feature>
<dbReference type="EMBL" id="JAMDMX010000058">
    <property type="protein sequence ID" value="MCY9694985.1"/>
    <property type="molecule type" value="Genomic_DNA"/>
</dbReference>
<dbReference type="PROSITE" id="PS50110">
    <property type="entry name" value="RESPONSE_REGULATORY"/>
    <property type="match status" value="2"/>
</dbReference>
<dbReference type="EC" id="2.7.13.3" evidence="3"/>
<dbReference type="Pfam" id="PF07694">
    <property type="entry name" value="5TM-5TMR_LYT"/>
    <property type="match status" value="1"/>
</dbReference>
<evidence type="ECO:0000256" key="12">
    <source>
        <dbReference type="ARBA" id="ARBA00023012"/>
    </source>
</evidence>
<dbReference type="CDD" id="cd00082">
    <property type="entry name" value="HisKA"/>
    <property type="match status" value="1"/>
</dbReference>
<evidence type="ECO:0000259" key="20">
    <source>
        <dbReference type="PROSITE" id="PS50894"/>
    </source>
</evidence>
<dbReference type="SMART" id="SM00448">
    <property type="entry name" value="REC"/>
    <property type="match status" value="2"/>
</dbReference>
<evidence type="ECO:0000259" key="19">
    <source>
        <dbReference type="PROSITE" id="PS50112"/>
    </source>
</evidence>
<comment type="caution">
    <text evidence="21">The sequence shown here is derived from an EMBL/GenBank/DDBJ whole genome shotgun (WGS) entry which is preliminary data.</text>
</comment>
<dbReference type="RefSeq" id="WP_268616494.1">
    <property type="nucleotide sequence ID" value="NZ_JAMDMX010000058.1"/>
</dbReference>
<comment type="subcellular location">
    <subcellularLocation>
        <location evidence="2">Cell membrane</location>
        <topology evidence="2">Multi-pass membrane protein</topology>
    </subcellularLocation>
</comment>
<accession>A0ABT4GFL4</accession>
<dbReference type="SUPFAM" id="SSF47226">
    <property type="entry name" value="Histidine-containing phosphotransfer domain, HPT domain"/>
    <property type="match status" value="1"/>
</dbReference>
<keyword evidence="12" id="KW-0902">Two-component regulatory system</keyword>
<dbReference type="PROSITE" id="PS50112">
    <property type="entry name" value="PAS"/>
    <property type="match status" value="1"/>
</dbReference>
<evidence type="ECO:0000256" key="15">
    <source>
        <dbReference type="PROSITE-ProRule" id="PRU00169"/>
    </source>
</evidence>
<evidence type="ECO:0000256" key="9">
    <source>
        <dbReference type="ARBA" id="ARBA00022777"/>
    </source>
</evidence>
<keyword evidence="11 16" id="KW-1133">Transmembrane helix</keyword>
<evidence type="ECO:0000313" key="21">
    <source>
        <dbReference type="EMBL" id="MCY9694985.1"/>
    </source>
</evidence>
<dbReference type="CDD" id="cd00156">
    <property type="entry name" value="REC"/>
    <property type="match status" value="1"/>
</dbReference>
<feature type="transmembrane region" description="Helical" evidence="16">
    <location>
        <begin position="6"/>
        <end position="24"/>
    </location>
</feature>
<dbReference type="Proteomes" id="UP001527099">
    <property type="component" value="Unassembled WGS sequence"/>
</dbReference>
<dbReference type="Gene3D" id="3.30.450.20">
    <property type="entry name" value="PAS domain"/>
    <property type="match status" value="2"/>
</dbReference>
<dbReference type="InterPro" id="IPR003594">
    <property type="entry name" value="HATPase_dom"/>
</dbReference>
<feature type="domain" description="HPt" evidence="20">
    <location>
        <begin position="990"/>
        <end position="1083"/>
    </location>
</feature>
<evidence type="ECO:0000256" key="8">
    <source>
        <dbReference type="ARBA" id="ARBA00022741"/>
    </source>
</evidence>
<dbReference type="PANTHER" id="PTHR45339:SF1">
    <property type="entry name" value="HYBRID SIGNAL TRANSDUCTION HISTIDINE KINASE J"/>
    <property type="match status" value="1"/>
</dbReference>
<dbReference type="Pfam" id="PF00512">
    <property type="entry name" value="HisKA"/>
    <property type="match status" value="1"/>
</dbReference>
<feature type="transmembrane region" description="Helical" evidence="16">
    <location>
        <begin position="68"/>
        <end position="89"/>
    </location>
</feature>
<dbReference type="CDD" id="cd16922">
    <property type="entry name" value="HATPase_EvgS-ArcB-TorS-like"/>
    <property type="match status" value="1"/>
</dbReference>
<dbReference type="Pfam" id="PF00989">
    <property type="entry name" value="PAS"/>
    <property type="match status" value="1"/>
</dbReference>
<dbReference type="InterPro" id="IPR036097">
    <property type="entry name" value="HisK_dim/P_sf"/>
</dbReference>
<dbReference type="PROSITE" id="PS50894">
    <property type="entry name" value="HPT"/>
    <property type="match status" value="1"/>
</dbReference>
<evidence type="ECO:0000259" key="18">
    <source>
        <dbReference type="PROSITE" id="PS50110"/>
    </source>
</evidence>
<evidence type="ECO:0000256" key="16">
    <source>
        <dbReference type="SAM" id="Phobius"/>
    </source>
</evidence>
<keyword evidence="5 15" id="KW-0597">Phosphoprotein</keyword>
<keyword evidence="8" id="KW-0547">Nucleotide-binding</keyword>
<dbReference type="SMART" id="SM00388">
    <property type="entry name" value="HisKA"/>
    <property type="match status" value="1"/>
</dbReference>
<feature type="domain" description="PAS" evidence="19">
    <location>
        <begin position="315"/>
        <end position="385"/>
    </location>
</feature>
<dbReference type="Gene3D" id="3.30.565.10">
    <property type="entry name" value="Histidine kinase-like ATPase, C-terminal domain"/>
    <property type="match status" value="1"/>
</dbReference>
<comment type="catalytic activity">
    <reaction evidence="1">
        <text>ATP + protein L-histidine = ADP + protein N-phospho-L-histidine.</text>
        <dbReference type="EC" id="2.7.13.3"/>
    </reaction>
</comment>
<evidence type="ECO:0000256" key="13">
    <source>
        <dbReference type="ARBA" id="ARBA00023136"/>
    </source>
</evidence>
<evidence type="ECO:0000256" key="3">
    <source>
        <dbReference type="ARBA" id="ARBA00012438"/>
    </source>
</evidence>
<dbReference type="InterPro" id="IPR011006">
    <property type="entry name" value="CheY-like_superfamily"/>
</dbReference>
<dbReference type="CDD" id="cd17546">
    <property type="entry name" value="REC_hyHK_CKI1_RcsC-like"/>
    <property type="match status" value="1"/>
</dbReference>
<gene>
    <name evidence="21" type="ORF">M5X19_19070</name>
</gene>
<reference evidence="21 22" key="1">
    <citation type="submission" date="2022-05" db="EMBL/GenBank/DDBJ databases">
        <title>Genome Sequencing of Bee-Associated Microbes.</title>
        <authorList>
            <person name="Dunlap C."/>
        </authorList>
    </citation>
    <scope>NUCLEOTIDE SEQUENCE [LARGE SCALE GENOMIC DNA]</scope>
    <source>
        <strain evidence="21 22">NRRL B-14421</strain>
    </source>
</reference>
<dbReference type="NCBIfam" id="TIGR00229">
    <property type="entry name" value="sensory_box"/>
    <property type="match status" value="1"/>
</dbReference>
<sequence>MLKDLLNNFSILAVFIFLSIEIFYSPRFKATPRWKYRLIAGLMHGIYGVILTFLGVHVTERHILDLKAIAILMATFIGGGISGFIATMIMIIGRTLIDPSVFFRISTLGLLIFAVTALTNHYIHSYWRKWTLFIMCPISVLFVDMVLIYHIPFARLVIPALLLHLGGGLFAAALIRYFLRAEELRSQVSHIQQELLDILRLQPGITFKLKKIHNQFIYSMIDGQLLRNLGLHPQDLIDKNIQSIKGFTTEFTTFIIAKFEEAWKGNKVAYEDQIKGKIAFTNLQPVFEGEQVVEIIGSTTDITERIAAERRIQESEARYRILVENSQEGILGFTKEGEITSVNQIVSLMTHASTSDMLGQKITKFLPEAEQIHWDSHFQEVILNGGNVRFEMSLPSSEGARRDYCITLSVYHDASGEIDGIVGTIHDFTEVTMRHAADQANQAKSQFIAKMSHEIRTPLNGIIGLSQLLGKTSLSDHQKDYLHKIKSSSHTLLGIINDVLDLSKVEAGKLEVERTGFQLDELLKDLASILSVLSNSRQIELIFNTAAELPNHILGDPLRLKQVLLNLCSNAIKFTSEGYVMLQIELEPHTSKEEIMLSFTVEDSGIGISPDRLAFIFDPFSQADGSTSREYGGTGLGLTISQHLIGLMGGSLAAESEVGKGSRFTFTLPFQIIELADPDEWDLTKEHTTYQVLLVEDHPLMRSSLRDTLESFALIVSEVPSWKAMFEHLKTLGSDDDKYDCILLDMEIEDMYGIDTWQTFIESIQRDQTLAVCLTSPLGKEEMLKLSINERPDAVMVKPICRLELYQTLESLFNPHNQTPRRGKSLQAISASVSKKGRILLVEDNEINQQVAMEFLKEHEFEITIAENGQEAIEKLTIDDEYDLILMDIHMPIMDGVEATAHIRQIPNYMNIPIIGLTANVVKQDHEDYIRYGMNDVISKPFDIKRLFSVINKWIELPTSIEASQTKANDFYKQIEAIDWQAALARLEGKESILIVMLQLFKRNYTTFVEQLMLSILEEDWKAVKRAIHTLIGVSGSISANRLHEAASYLELAIMQKDEFHDQLIEVAEEIKRITAFIPDEAS</sequence>
<evidence type="ECO:0000256" key="2">
    <source>
        <dbReference type="ARBA" id="ARBA00004651"/>
    </source>
</evidence>
<keyword evidence="10" id="KW-0067">ATP-binding</keyword>
<feature type="domain" description="Histidine kinase" evidence="17">
    <location>
        <begin position="450"/>
        <end position="672"/>
    </location>
</feature>
<evidence type="ECO:0000256" key="14">
    <source>
        <dbReference type="PROSITE-ProRule" id="PRU00110"/>
    </source>
</evidence>
<dbReference type="InterPro" id="IPR036641">
    <property type="entry name" value="HPT_dom_sf"/>
</dbReference>
<dbReference type="SUPFAM" id="SSF47384">
    <property type="entry name" value="Homodimeric domain of signal transducing histidine kinase"/>
    <property type="match status" value="1"/>
</dbReference>
<keyword evidence="7 16" id="KW-0812">Transmembrane</keyword>
<evidence type="ECO:0000259" key="17">
    <source>
        <dbReference type="PROSITE" id="PS50109"/>
    </source>
</evidence>
<organism evidence="21 22">
    <name type="scientific">Paenibacillus alginolyticus</name>
    <dbReference type="NCBI Taxonomy" id="59839"/>
    <lineage>
        <taxon>Bacteria</taxon>
        <taxon>Bacillati</taxon>
        <taxon>Bacillota</taxon>
        <taxon>Bacilli</taxon>
        <taxon>Bacillales</taxon>
        <taxon>Paenibacillaceae</taxon>
        <taxon>Paenibacillus</taxon>
    </lineage>
</organism>
<dbReference type="SMART" id="SM00387">
    <property type="entry name" value="HATPase_c"/>
    <property type="match status" value="1"/>
</dbReference>
<dbReference type="CDD" id="cd00130">
    <property type="entry name" value="PAS"/>
    <property type="match status" value="1"/>
</dbReference>
<evidence type="ECO:0000256" key="10">
    <source>
        <dbReference type="ARBA" id="ARBA00022840"/>
    </source>
</evidence>
<dbReference type="InterPro" id="IPR001789">
    <property type="entry name" value="Sig_transdc_resp-reg_receiver"/>
</dbReference>
<feature type="domain" description="Response regulatory" evidence="18">
    <location>
        <begin position="691"/>
        <end position="813"/>
    </location>
</feature>
<keyword evidence="6" id="KW-0808">Transferase</keyword>
<dbReference type="Pfam" id="PF01627">
    <property type="entry name" value="Hpt"/>
    <property type="match status" value="1"/>
</dbReference>
<dbReference type="Gene3D" id="1.20.120.160">
    <property type="entry name" value="HPT domain"/>
    <property type="match status" value="1"/>
</dbReference>
<evidence type="ECO:0000256" key="11">
    <source>
        <dbReference type="ARBA" id="ARBA00022989"/>
    </source>
</evidence>
<dbReference type="InterPro" id="IPR004358">
    <property type="entry name" value="Sig_transdc_His_kin-like_C"/>
</dbReference>
<evidence type="ECO:0000313" key="22">
    <source>
        <dbReference type="Proteomes" id="UP001527099"/>
    </source>
</evidence>
<evidence type="ECO:0000256" key="5">
    <source>
        <dbReference type="ARBA" id="ARBA00022553"/>
    </source>
</evidence>
<dbReference type="InterPro" id="IPR003661">
    <property type="entry name" value="HisK_dim/P_dom"/>
</dbReference>